<dbReference type="EMBL" id="MLAK01000701">
    <property type="protein sequence ID" value="OHT07311.1"/>
    <property type="molecule type" value="Genomic_DNA"/>
</dbReference>
<reference evidence="7" key="1">
    <citation type="submission" date="2016-10" db="EMBL/GenBank/DDBJ databases">
        <authorList>
            <person name="Benchimol M."/>
            <person name="Almeida L.G."/>
            <person name="Vasconcelos A.T."/>
            <person name="Perreira-Neves A."/>
            <person name="Rosa I.A."/>
            <person name="Tasca T."/>
            <person name="Bogo M.R."/>
            <person name="de Souza W."/>
        </authorList>
    </citation>
    <scope>NUCLEOTIDE SEQUENCE [LARGE SCALE GENOMIC DNA]</scope>
    <source>
        <strain evidence="7">K</strain>
    </source>
</reference>
<dbReference type="GeneID" id="94838531"/>
<dbReference type="InterPro" id="IPR051681">
    <property type="entry name" value="Ser/Thr_Kinases-Pseudokinases"/>
</dbReference>
<feature type="compositionally biased region" description="Basic and acidic residues" evidence="5">
    <location>
        <begin position="650"/>
        <end position="662"/>
    </location>
</feature>
<dbReference type="GO" id="GO:0004674">
    <property type="term" value="F:protein serine/threonine kinase activity"/>
    <property type="evidence" value="ECO:0007669"/>
    <property type="project" value="UniProtKB-KW"/>
</dbReference>
<evidence type="ECO:0000259" key="6">
    <source>
        <dbReference type="PROSITE" id="PS50011"/>
    </source>
</evidence>
<keyword evidence="3 4" id="KW-0067">ATP-binding</keyword>
<feature type="binding site" evidence="4">
    <location>
        <position position="224"/>
    </location>
    <ligand>
        <name>ATP</name>
        <dbReference type="ChEBI" id="CHEBI:30616"/>
    </ligand>
</feature>
<sequence>MVTNEKIKEILSLLNQIRNNIGSVVVYQKEVILVRTIIISSIRSIMKSPLMTASEYSPNELKGFRKFKNTLQGLHDLVRMLSGDVWTSVALEWPVQKPTKDLFKYMQKISDQLSKFKIEIPRYSPSEDDLSADYLAIFKIFQSANGTEAKVTERLNSVSKYLLDHGVELPPSPESVEIRTIFAEIPQFHVERDDFVLENQIGRGSSGIVYKALQKSTGKLVAVKELTSMNLDKYEVASLRREVVCLSTLKHKYLIDFIGATTTSPYWLVTTFMPGNSLFARLKESQSCLGANQLTIIAYEIAEGMAYLHSKNIIHRDLKTLNILLDENMEPRIGDFGISRQCENMMTGLVGTFNYMAPEIIAKTGYNLKADIFSYGMMLWEMIKREIPFNDLGPMNAARAILNGQRPQIPRYTPKSLQQLIKDCWQVDIERRPTFAEILTRMRKELILFPGADQNELKKFYLAKTDEIQNREKEKKNVLQSISMYETNIGDMTTDILNSKDDYKYVQELINIMNCEDLIIFFIQNNGIKAIIKLFKLKNKEASLLLLHIARYLSEDEVFKIYRNILKCNEIEAAEKLMKARSSIDYTKLIEPFVPRLLSSFSSSPSKNPTKTSMLSSSDSDSSSSSSDSDSSLTLSISSTKSNSKSKVHSKNDKPKNKSNSHEQVVKKPIFLLNYYIMNTNALPIFQLEDAINLQSFESLEKLIKCNALKIPVDNTEVLTSLILTNTKNTTEQLCAVRISLCLHENLFMDFMNNSKLIKAVIKLNDIKLIGRFLYRVSQYENGAKMVLSNESFLRANISSPFILMIFIQITRFYGQKLLSSSWFISTLQKQLQDKSNIEIILRICGVLSLIPEFSERKEILIQILTLLKEDEYSSKEIPLVIGVFFNCKFNAIDLYYSQFLLLASQDSPMAGKALKALTKTELPASKSRQCSRLFDAIENFYEKGEDIDGISASCDLIKKMAVNDLYRQLTDKYRFEEKLNRWVQKLKNPHLVISTLDIFKLFGYKADQKTLFAVEEAIKKLGDIELENKLSHLYKELNI</sequence>
<dbReference type="PROSITE" id="PS00107">
    <property type="entry name" value="PROTEIN_KINASE_ATP"/>
    <property type="match status" value="1"/>
</dbReference>
<feature type="region of interest" description="Disordered" evidence="5">
    <location>
        <begin position="602"/>
        <end position="662"/>
    </location>
</feature>
<dbReference type="OrthoDB" id="28230at2759"/>
<proteinExistence type="predicted"/>
<dbReference type="PANTHER" id="PTHR44329">
    <property type="entry name" value="SERINE/THREONINE-PROTEIN KINASE TNNI3K-RELATED"/>
    <property type="match status" value="1"/>
</dbReference>
<dbReference type="CDD" id="cd13999">
    <property type="entry name" value="STKc_MAP3K-like"/>
    <property type="match status" value="1"/>
</dbReference>
<keyword evidence="7" id="KW-0808">Transferase</keyword>
<feature type="compositionally biased region" description="Low complexity" evidence="5">
    <location>
        <begin position="602"/>
        <end position="643"/>
    </location>
</feature>
<dbReference type="InterPro" id="IPR011009">
    <property type="entry name" value="Kinase-like_dom_sf"/>
</dbReference>
<dbReference type="GO" id="GO:0005524">
    <property type="term" value="F:ATP binding"/>
    <property type="evidence" value="ECO:0007669"/>
    <property type="project" value="UniProtKB-UniRule"/>
</dbReference>
<dbReference type="Proteomes" id="UP000179807">
    <property type="component" value="Unassembled WGS sequence"/>
</dbReference>
<dbReference type="SUPFAM" id="SSF56112">
    <property type="entry name" value="Protein kinase-like (PK-like)"/>
    <property type="match status" value="1"/>
</dbReference>
<keyword evidence="7" id="KW-0418">Kinase</keyword>
<organism evidence="7 8">
    <name type="scientific">Tritrichomonas foetus</name>
    <dbReference type="NCBI Taxonomy" id="1144522"/>
    <lineage>
        <taxon>Eukaryota</taxon>
        <taxon>Metamonada</taxon>
        <taxon>Parabasalia</taxon>
        <taxon>Tritrichomonadida</taxon>
        <taxon>Tritrichomonadidae</taxon>
        <taxon>Tritrichomonas</taxon>
    </lineage>
</organism>
<dbReference type="Gene3D" id="1.10.510.10">
    <property type="entry name" value="Transferase(Phosphotransferase) domain 1"/>
    <property type="match status" value="1"/>
</dbReference>
<dbReference type="RefSeq" id="XP_068360447.1">
    <property type="nucleotide sequence ID" value="XM_068503827.1"/>
</dbReference>
<dbReference type="PROSITE" id="PS50011">
    <property type="entry name" value="PROTEIN_KINASE_DOM"/>
    <property type="match status" value="1"/>
</dbReference>
<dbReference type="InterPro" id="IPR017441">
    <property type="entry name" value="Protein_kinase_ATP_BS"/>
</dbReference>
<accession>A0A1J4K7F7</accession>
<evidence type="ECO:0000256" key="1">
    <source>
        <dbReference type="ARBA" id="ARBA00022527"/>
    </source>
</evidence>
<evidence type="ECO:0000256" key="2">
    <source>
        <dbReference type="ARBA" id="ARBA00022741"/>
    </source>
</evidence>
<evidence type="ECO:0000256" key="3">
    <source>
        <dbReference type="ARBA" id="ARBA00022840"/>
    </source>
</evidence>
<evidence type="ECO:0000313" key="8">
    <source>
        <dbReference type="Proteomes" id="UP000179807"/>
    </source>
</evidence>
<dbReference type="VEuPathDB" id="TrichDB:TRFO_24574"/>
<dbReference type="SMART" id="SM00220">
    <property type="entry name" value="S_TKc"/>
    <property type="match status" value="1"/>
</dbReference>
<dbReference type="AlphaFoldDB" id="A0A1J4K7F7"/>
<dbReference type="PRINTS" id="PR00109">
    <property type="entry name" value="TYRKINASE"/>
</dbReference>
<dbReference type="InterPro" id="IPR001245">
    <property type="entry name" value="Ser-Thr/Tyr_kinase_cat_dom"/>
</dbReference>
<evidence type="ECO:0000313" key="7">
    <source>
        <dbReference type="EMBL" id="OHT07311.1"/>
    </source>
</evidence>
<dbReference type="InterPro" id="IPR000719">
    <property type="entry name" value="Prot_kinase_dom"/>
</dbReference>
<protein>
    <submittedName>
        <fullName evidence="7">TKL family protein kinase</fullName>
    </submittedName>
</protein>
<keyword evidence="2 4" id="KW-0547">Nucleotide-binding</keyword>
<dbReference type="PROSITE" id="PS00108">
    <property type="entry name" value="PROTEIN_KINASE_ST"/>
    <property type="match status" value="1"/>
</dbReference>
<comment type="caution">
    <text evidence="7">The sequence shown here is derived from an EMBL/GenBank/DDBJ whole genome shotgun (WGS) entry which is preliminary data.</text>
</comment>
<keyword evidence="8" id="KW-1185">Reference proteome</keyword>
<dbReference type="Pfam" id="PF00069">
    <property type="entry name" value="Pkinase"/>
    <property type="match status" value="1"/>
</dbReference>
<feature type="domain" description="Protein kinase" evidence="6">
    <location>
        <begin position="195"/>
        <end position="447"/>
    </location>
</feature>
<name>A0A1J4K7F7_9EUKA</name>
<gene>
    <name evidence="7" type="ORF">TRFO_24574</name>
</gene>
<dbReference type="InterPro" id="IPR008271">
    <property type="entry name" value="Ser/Thr_kinase_AS"/>
</dbReference>
<evidence type="ECO:0000256" key="4">
    <source>
        <dbReference type="PROSITE-ProRule" id="PRU10141"/>
    </source>
</evidence>
<keyword evidence="1" id="KW-0723">Serine/threonine-protein kinase</keyword>
<evidence type="ECO:0000256" key="5">
    <source>
        <dbReference type="SAM" id="MobiDB-lite"/>
    </source>
</evidence>